<keyword evidence="5 6" id="KW-0472">Membrane</keyword>
<evidence type="ECO:0000256" key="4">
    <source>
        <dbReference type="ARBA" id="ARBA00022989"/>
    </source>
</evidence>
<dbReference type="Proteomes" id="UP000046395">
    <property type="component" value="Unassembled WGS sequence"/>
</dbReference>
<comment type="subcellular location">
    <subcellularLocation>
        <location evidence="1">Endoplasmic reticulum membrane</location>
        <topology evidence="1">Multi-pass membrane protein</topology>
    </subcellularLocation>
</comment>
<feature type="transmembrane region" description="Helical" evidence="6">
    <location>
        <begin position="120"/>
        <end position="142"/>
    </location>
</feature>
<evidence type="ECO:0000256" key="2">
    <source>
        <dbReference type="ARBA" id="ARBA00022692"/>
    </source>
</evidence>
<evidence type="ECO:0000256" key="3">
    <source>
        <dbReference type="ARBA" id="ARBA00022824"/>
    </source>
</evidence>
<dbReference type="GO" id="GO:0005789">
    <property type="term" value="C:endoplasmic reticulum membrane"/>
    <property type="evidence" value="ECO:0007669"/>
    <property type="project" value="UniProtKB-SubCell"/>
</dbReference>
<accession>A0A5S6QFK7</accession>
<proteinExistence type="predicted"/>
<dbReference type="AlphaFoldDB" id="A0A5S6QFK7"/>
<evidence type="ECO:0000259" key="7">
    <source>
        <dbReference type="Pfam" id="PF02453"/>
    </source>
</evidence>
<evidence type="ECO:0000256" key="5">
    <source>
        <dbReference type="ARBA" id="ARBA00023136"/>
    </source>
</evidence>
<feature type="domain" description="Reticulon" evidence="7">
    <location>
        <begin position="91"/>
        <end position="244"/>
    </location>
</feature>
<feature type="transmembrane region" description="Helical" evidence="6">
    <location>
        <begin position="196"/>
        <end position="219"/>
    </location>
</feature>
<name>A0A5S6QFK7_TRIMR</name>
<keyword evidence="8" id="KW-1185">Reference proteome</keyword>
<keyword evidence="3" id="KW-0256">Endoplasmic reticulum</keyword>
<evidence type="ECO:0000313" key="9">
    <source>
        <dbReference type="WBParaSite" id="TMUE_2000006161.1"/>
    </source>
</evidence>
<sequence>MHRWPCERGSKVSCLALDAKFNFWILYTMALLAETPTLEEFGLAQKDKRDPKHLLLDDRRNRTVSTHRNSSVVMDVGSVLTTLSNELHLPQVLLWQNKMFSFLSLSVIACSCYSLTRMNLLYVLGFQTLFLISLCVTIRLIAGDELVLLCEVPSGRLPYPDEQESCIESKLEAIVSGSALLCNLLLRKLLFGDTSLLVKCTAICLLIGFIGHCIPLPWLSFHGTILAFTLPSTIKCYGQEIRRAYRSSCCIIKQMAKNVHRYF</sequence>
<keyword evidence="2 6" id="KW-0812">Transmembrane</keyword>
<evidence type="ECO:0000256" key="1">
    <source>
        <dbReference type="ARBA" id="ARBA00004477"/>
    </source>
</evidence>
<evidence type="ECO:0000256" key="6">
    <source>
        <dbReference type="SAM" id="Phobius"/>
    </source>
</evidence>
<keyword evidence="4 6" id="KW-1133">Transmembrane helix</keyword>
<protein>
    <submittedName>
        <fullName evidence="9">Reticulon domain-containing protein</fullName>
    </submittedName>
</protein>
<dbReference type="InterPro" id="IPR003388">
    <property type="entry name" value="Reticulon"/>
</dbReference>
<dbReference type="WBParaSite" id="TMUE_2000006161.1">
    <property type="protein sequence ID" value="TMUE_2000006161.1"/>
    <property type="gene ID" value="WBGene00293825"/>
</dbReference>
<evidence type="ECO:0000313" key="8">
    <source>
        <dbReference type="Proteomes" id="UP000046395"/>
    </source>
</evidence>
<dbReference type="Pfam" id="PF02453">
    <property type="entry name" value="Reticulon"/>
    <property type="match status" value="1"/>
</dbReference>
<reference evidence="9" key="1">
    <citation type="submission" date="2019-12" db="UniProtKB">
        <authorList>
            <consortium name="WormBaseParasite"/>
        </authorList>
    </citation>
    <scope>IDENTIFICATION</scope>
</reference>
<organism evidence="8 9">
    <name type="scientific">Trichuris muris</name>
    <name type="common">Mouse whipworm</name>
    <dbReference type="NCBI Taxonomy" id="70415"/>
    <lineage>
        <taxon>Eukaryota</taxon>
        <taxon>Metazoa</taxon>
        <taxon>Ecdysozoa</taxon>
        <taxon>Nematoda</taxon>
        <taxon>Enoplea</taxon>
        <taxon>Dorylaimia</taxon>
        <taxon>Trichinellida</taxon>
        <taxon>Trichuridae</taxon>
        <taxon>Trichuris</taxon>
    </lineage>
</organism>